<comment type="caution">
    <text evidence="4">The sequence shown here is derived from an EMBL/GenBank/DDBJ whole genome shotgun (WGS) entry which is preliminary data.</text>
</comment>
<evidence type="ECO:0000256" key="1">
    <source>
        <dbReference type="SAM" id="MobiDB-lite"/>
    </source>
</evidence>
<dbReference type="Proteomes" id="UP001500751">
    <property type="component" value="Unassembled WGS sequence"/>
</dbReference>
<dbReference type="Pfam" id="PF00188">
    <property type="entry name" value="CAP"/>
    <property type="match status" value="1"/>
</dbReference>
<dbReference type="SUPFAM" id="SSF55797">
    <property type="entry name" value="PR-1-like"/>
    <property type="match status" value="1"/>
</dbReference>
<dbReference type="RefSeq" id="WP_344667129.1">
    <property type="nucleotide sequence ID" value="NZ_BAAAQN010000022.1"/>
</dbReference>
<dbReference type="EMBL" id="BAAAQN010000022">
    <property type="protein sequence ID" value="GAA2035158.1"/>
    <property type="molecule type" value="Genomic_DNA"/>
</dbReference>
<feature type="region of interest" description="Disordered" evidence="1">
    <location>
        <begin position="277"/>
        <end position="326"/>
    </location>
</feature>
<sequence length="604" mass="62482">MMMATETDAYLVTAAAGGDPAALERLVSDFLPLVYNVVGRALPVAADVDDVVQETMLRVVRGLPTLRDPEAFRSWLVAVAMNQVRDHVRGYRGRPWPLEEALDVADPGADFADLTLTELGLTGQRREVAMATAWLDDDDRELLSLWWLVEAGHLTRGELVSAIGLDPHHVTVRIARMKAQLEISRAVVRALCAVPICLELSDLAMHWHGRPEAVWRKRFARHTRQCHTCASLAVDFVPAERLLVRLAMVPVPFAMAEGVHRRVASAWQSGALHGGGVNAGGGVHGGGTQPTAMQSGPTQPAPTHTSSFQPMPTSHRRIPKPPARTAASHLAAKAAVAIAATAAVVGAVVVATGIADNPKNEALAQGATDGTSSSAAVPGSTSPDASSSSAPAPSSAASSSASASTSAASKSSTAPSARPDNPRTSGATKPSTSAKPSTAATGNPPPPSTTSAPPTTSTATPAGQVSPEDQVLAVINQARAAQGLPALTRTAGLNKSAAAHTTVMASGCGLSHQCPGEASLGDRETAAGVSWNAAGENIGEGGPVANTNDAIAKMAIGLTNSMLAEQPPNDGHRRNILSTSYHHIGISIFRDSNGTVWMTQDFSN</sequence>
<dbReference type="InterPro" id="IPR013325">
    <property type="entry name" value="RNA_pol_sigma_r2"/>
</dbReference>
<dbReference type="Gene3D" id="3.40.33.10">
    <property type="entry name" value="CAP"/>
    <property type="match status" value="1"/>
</dbReference>
<feature type="compositionally biased region" description="Low complexity" evidence="1">
    <location>
        <begin position="449"/>
        <end position="462"/>
    </location>
</feature>
<dbReference type="InterPro" id="IPR014284">
    <property type="entry name" value="RNA_pol_sigma-70_dom"/>
</dbReference>
<dbReference type="SUPFAM" id="SSF88946">
    <property type="entry name" value="Sigma2 domain of RNA polymerase sigma factors"/>
    <property type="match status" value="1"/>
</dbReference>
<evidence type="ECO:0000259" key="3">
    <source>
        <dbReference type="Pfam" id="PF04542"/>
    </source>
</evidence>
<dbReference type="Pfam" id="PF04542">
    <property type="entry name" value="Sigma70_r2"/>
    <property type="match status" value="1"/>
</dbReference>
<dbReference type="InterPro" id="IPR014044">
    <property type="entry name" value="CAP_dom"/>
</dbReference>
<dbReference type="Gene3D" id="1.10.1740.10">
    <property type="match status" value="1"/>
</dbReference>
<feature type="compositionally biased region" description="Polar residues" evidence="1">
    <location>
        <begin position="289"/>
        <end position="312"/>
    </location>
</feature>
<dbReference type="CDD" id="cd05379">
    <property type="entry name" value="CAP_bacterial"/>
    <property type="match status" value="1"/>
</dbReference>
<organism evidence="4 5">
    <name type="scientific">Catenulispora yoronensis</name>
    <dbReference type="NCBI Taxonomy" id="450799"/>
    <lineage>
        <taxon>Bacteria</taxon>
        <taxon>Bacillati</taxon>
        <taxon>Actinomycetota</taxon>
        <taxon>Actinomycetes</taxon>
        <taxon>Catenulisporales</taxon>
        <taxon>Catenulisporaceae</taxon>
        <taxon>Catenulispora</taxon>
    </lineage>
</organism>
<protein>
    <recommendedName>
        <fullName evidence="6">RNA polymerase sigma factor</fullName>
    </recommendedName>
</protein>
<accession>A0ABN2UKL4</accession>
<feature type="region of interest" description="Disordered" evidence="1">
    <location>
        <begin position="362"/>
        <end position="465"/>
    </location>
</feature>
<evidence type="ECO:0000313" key="4">
    <source>
        <dbReference type="EMBL" id="GAA2035158.1"/>
    </source>
</evidence>
<evidence type="ECO:0000313" key="5">
    <source>
        <dbReference type="Proteomes" id="UP001500751"/>
    </source>
</evidence>
<feature type="compositionally biased region" description="Gly residues" evidence="1">
    <location>
        <begin position="277"/>
        <end position="288"/>
    </location>
</feature>
<keyword evidence="5" id="KW-1185">Reference proteome</keyword>
<feature type="domain" description="RNA polymerase sigma-70 region 2" evidence="3">
    <location>
        <begin position="26"/>
        <end position="91"/>
    </location>
</feature>
<dbReference type="PANTHER" id="PTHR31157">
    <property type="entry name" value="SCP DOMAIN-CONTAINING PROTEIN"/>
    <property type="match status" value="1"/>
</dbReference>
<proteinExistence type="predicted"/>
<feature type="compositionally biased region" description="Polar residues" evidence="1">
    <location>
        <begin position="422"/>
        <end position="435"/>
    </location>
</feature>
<reference evidence="4 5" key="1">
    <citation type="journal article" date="2019" name="Int. J. Syst. Evol. Microbiol.">
        <title>The Global Catalogue of Microorganisms (GCM) 10K type strain sequencing project: providing services to taxonomists for standard genome sequencing and annotation.</title>
        <authorList>
            <consortium name="The Broad Institute Genomics Platform"/>
            <consortium name="The Broad Institute Genome Sequencing Center for Infectious Disease"/>
            <person name="Wu L."/>
            <person name="Ma J."/>
        </authorList>
    </citation>
    <scope>NUCLEOTIDE SEQUENCE [LARGE SCALE GENOMIC DNA]</scope>
    <source>
        <strain evidence="4 5">JCM 16014</strain>
    </source>
</reference>
<gene>
    <name evidence="4" type="ORF">GCM10009839_39770</name>
</gene>
<dbReference type="PANTHER" id="PTHR31157:SF1">
    <property type="entry name" value="SCP DOMAIN-CONTAINING PROTEIN"/>
    <property type="match status" value="1"/>
</dbReference>
<evidence type="ECO:0000259" key="2">
    <source>
        <dbReference type="Pfam" id="PF00188"/>
    </source>
</evidence>
<name>A0ABN2UKL4_9ACTN</name>
<dbReference type="InterPro" id="IPR007627">
    <property type="entry name" value="RNA_pol_sigma70_r2"/>
</dbReference>
<dbReference type="NCBIfam" id="TIGR02937">
    <property type="entry name" value="sigma70-ECF"/>
    <property type="match status" value="1"/>
</dbReference>
<feature type="domain" description="SCP" evidence="2">
    <location>
        <begin position="472"/>
        <end position="602"/>
    </location>
</feature>
<evidence type="ECO:0008006" key="6">
    <source>
        <dbReference type="Google" id="ProtNLM"/>
    </source>
</evidence>
<dbReference type="InterPro" id="IPR035940">
    <property type="entry name" value="CAP_sf"/>
</dbReference>
<feature type="compositionally biased region" description="Low complexity" evidence="1">
    <location>
        <begin position="380"/>
        <end position="417"/>
    </location>
</feature>